<evidence type="ECO:0000313" key="1">
    <source>
        <dbReference type="EMBL" id="CAB5222910.1"/>
    </source>
</evidence>
<accession>A0A6J7WYU0</accession>
<dbReference type="Pfam" id="PF10926">
    <property type="entry name" value="DUF2800"/>
    <property type="match status" value="1"/>
</dbReference>
<dbReference type="InterPro" id="IPR021229">
    <property type="entry name" value="DUF2800"/>
</dbReference>
<dbReference type="InterPro" id="IPR011604">
    <property type="entry name" value="PDDEXK-like_dom_sf"/>
</dbReference>
<reference evidence="1" key="1">
    <citation type="submission" date="2020-05" db="EMBL/GenBank/DDBJ databases">
        <authorList>
            <person name="Chiriac C."/>
            <person name="Salcher M."/>
            <person name="Ghai R."/>
            <person name="Kavagutti S V."/>
        </authorList>
    </citation>
    <scope>NUCLEOTIDE SEQUENCE</scope>
</reference>
<proteinExistence type="predicted"/>
<name>A0A6J7WYU0_9CAUD</name>
<sequence>MKQLLLRPSSASRWIACPASARLSLKVPYEESGEAAKIGTAIHALSETCWQLDQDPMDFVGKTIEGIVMTRENCEFALAHIRTVAALEKELGTIKVEQYGVAYETLLAKVGGTADVIAYNLDKSILEIADLKTGRQWVDADSAQMKIYALGIMSKLVKVFDTVRLTIVQPQTGDNRTHVMSGDELMQWKADVLIPAAVSAADGRSDPTPEKSACQYCPAKMICPAQTKALAAVPVTADITTLTPDQVADLLDKAELVEDFIAALRKQATKTLEAGGVLRGWQMAPKRATRQWSKEADAVKVLLAAGVRETQIYETSIITPAAAEKLLGKDRKQVLDSVTTKVSSGLTLSKSRGLGESTAL</sequence>
<dbReference type="EMBL" id="LR798314">
    <property type="protein sequence ID" value="CAB5222910.1"/>
    <property type="molecule type" value="Genomic_DNA"/>
</dbReference>
<organism evidence="1">
    <name type="scientific">uncultured Caudovirales phage</name>
    <dbReference type="NCBI Taxonomy" id="2100421"/>
    <lineage>
        <taxon>Viruses</taxon>
        <taxon>Duplodnaviria</taxon>
        <taxon>Heunggongvirae</taxon>
        <taxon>Uroviricota</taxon>
        <taxon>Caudoviricetes</taxon>
        <taxon>Peduoviridae</taxon>
        <taxon>Maltschvirus</taxon>
        <taxon>Maltschvirus maltsch</taxon>
    </lineage>
</organism>
<protein>
    <submittedName>
        <fullName evidence="1">Uncharacterized protein</fullName>
    </submittedName>
</protein>
<gene>
    <name evidence="1" type="ORF">UFOVP377_41</name>
</gene>
<dbReference type="Gene3D" id="3.90.320.10">
    <property type="match status" value="1"/>
</dbReference>